<feature type="compositionally biased region" description="Low complexity" evidence="1">
    <location>
        <begin position="1012"/>
        <end position="1022"/>
    </location>
</feature>
<feature type="region of interest" description="Disordered" evidence="1">
    <location>
        <begin position="389"/>
        <end position="423"/>
    </location>
</feature>
<dbReference type="PROSITE" id="PS50097">
    <property type="entry name" value="BTB"/>
    <property type="match status" value="1"/>
</dbReference>
<evidence type="ECO:0000313" key="4">
    <source>
        <dbReference type="Proteomes" id="UP001152888"/>
    </source>
</evidence>
<name>A0A9P0PB95_ACAOB</name>
<dbReference type="AlphaFoldDB" id="A0A9P0PB95"/>
<dbReference type="Pfam" id="PF00651">
    <property type="entry name" value="BTB"/>
    <property type="match status" value="1"/>
</dbReference>
<feature type="compositionally biased region" description="Basic and acidic residues" evidence="1">
    <location>
        <begin position="17"/>
        <end position="30"/>
    </location>
</feature>
<feature type="region of interest" description="Disordered" evidence="1">
    <location>
        <begin position="184"/>
        <end position="223"/>
    </location>
</feature>
<feature type="compositionally biased region" description="Low complexity" evidence="1">
    <location>
        <begin position="949"/>
        <end position="965"/>
    </location>
</feature>
<dbReference type="InterPro" id="IPR011333">
    <property type="entry name" value="SKP1/BTB/POZ_sf"/>
</dbReference>
<dbReference type="PANTHER" id="PTHR22427:SF7">
    <property type="entry name" value="GH15728P"/>
    <property type="match status" value="1"/>
</dbReference>
<dbReference type="EMBL" id="CAKOFQ010006803">
    <property type="protein sequence ID" value="CAH1972853.1"/>
    <property type="molecule type" value="Genomic_DNA"/>
</dbReference>
<dbReference type="Proteomes" id="UP001152888">
    <property type="component" value="Unassembled WGS sequence"/>
</dbReference>
<feature type="compositionally biased region" description="Polar residues" evidence="1">
    <location>
        <begin position="309"/>
        <end position="320"/>
    </location>
</feature>
<feature type="compositionally biased region" description="Basic and acidic residues" evidence="1">
    <location>
        <begin position="1041"/>
        <end position="1058"/>
    </location>
</feature>
<dbReference type="SUPFAM" id="SSF54695">
    <property type="entry name" value="POZ domain"/>
    <property type="match status" value="1"/>
</dbReference>
<feature type="region of interest" description="Disordered" evidence="1">
    <location>
        <begin position="1"/>
        <end position="33"/>
    </location>
</feature>
<protein>
    <recommendedName>
        <fullName evidence="2">BTB domain-containing protein</fullName>
    </recommendedName>
</protein>
<evidence type="ECO:0000313" key="3">
    <source>
        <dbReference type="EMBL" id="CAH1972853.1"/>
    </source>
</evidence>
<gene>
    <name evidence="3" type="ORF">ACAOBT_LOCUS10235</name>
</gene>
<feature type="compositionally biased region" description="Polar residues" evidence="1">
    <location>
        <begin position="850"/>
        <end position="863"/>
    </location>
</feature>
<comment type="caution">
    <text evidence="3">The sequence shown here is derived from an EMBL/GenBank/DDBJ whole genome shotgun (WGS) entry which is preliminary data.</text>
</comment>
<sequence>MNRKHVKSDMDSGLGSDEDRRGRSTKEQKQLRNQQLLSGCFIDAANLSDDAEVDQQHSDERRQGALLFQTSVPHFSMLQMSHSQEEASNFSGSSSNLSQFPETNTPYNSIVHLDNEEPEAARKSPLGFYVDLSDVPDTPKSQPSSSATKNIFSMVIDFEGPKKEKPIKLTSSYAVHKKAKLANKSSLTTKANGSLSSSVSSVNSTSMAGTSRQSEEHDSKFSKGVSCEVLSVSLIKKLSISSKSSSSTENLEKMSETSTKDSVDEEHIESDIAEKMKETVEDGDREEVFVENKSRNNSNGDQESKQCDNKVQNQGRSSAMSVKVEPPPETAVPSLAAAPPQSQQFVKLSDLECQKPARVDLNFTPRMSRSIPESSWVESPLLMSSSVGYRSAPHPLEPELTTSQGSEDTFSHSSESFSTNQPKKMVRRLGTDLLRMFLEEIGPDVTVQVEGHKIKAHKCILASRCQYFAALVSGNWLEKSGNIISLQGFSYESVYFALCHIYSGAAHVPDSISLVELASLADMLGLEGLKEVVEHALKQRHCHNFHRPCAGCCTGVLEVLPLSAAYGLDDLYQRCLQWVTQHFVRVWTSRAFASLPRELREKCYQQHVVHMTPDKVLETIVQCEKVLATLPSMRWAEPVSQLVLQLTDACHLYHRQHFAGVLGSKYVASLDTGLGFGVQQIEEQMLAAAKNLGVEQACKSYTRCCKMLNQSWSRPFGDMLNKIKSQLEQCLVSQADRLIRSNAWLRLDTALRSRIKELTPALEPASRLPRATPLRHKKPSPSSSLKTGSAPLISSSDSSRNSSPSTQYNQQAAIGAARTNGNAGTSLRRSLLLAAKAPQQDQAAKPNIQPKRSSSGSTLTQPTAASAAKSAAAKLAREARQAAAAQHRPINRSQMYQRNSANTSVKQSSSRTSIPSTIHSGVSRNSSTSSVGKKEPAAAMRLPPRRPQSRSSSPLKSDSSRTSSPRKLHDSINGSAMTSPVKTTSTLSMVRTPPPLKDATIASRRRVREITTTSHQTLTQQQKAGNGGVATLQHQHKMPSSRKEPIVASGKQEEKEQEQQQSKPTPLLQRSSTFLKDEPTVLGKVV</sequence>
<feature type="compositionally biased region" description="Polar residues" evidence="1">
    <location>
        <begin position="184"/>
        <end position="193"/>
    </location>
</feature>
<dbReference type="SMART" id="SM00225">
    <property type="entry name" value="BTB"/>
    <property type="match status" value="1"/>
</dbReference>
<feature type="compositionally biased region" description="Basic and acidic residues" evidence="1">
    <location>
        <begin position="250"/>
        <end position="262"/>
    </location>
</feature>
<evidence type="ECO:0000256" key="1">
    <source>
        <dbReference type="SAM" id="MobiDB-lite"/>
    </source>
</evidence>
<dbReference type="OrthoDB" id="409642at2759"/>
<dbReference type="Gene3D" id="3.30.710.10">
    <property type="entry name" value="Potassium Channel Kv1.1, Chain A"/>
    <property type="match status" value="1"/>
</dbReference>
<feature type="region of interest" description="Disordered" evidence="1">
    <location>
        <begin position="761"/>
        <end position="822"/>
    </location>
</feature>
<dbReference type="InterPro" id="IPR043225">
    <property type="entry name" value="BACK_BTBD8"/>
</dbReference>
<dbReference type="CDD" id="cd18286">
    <property type="entry name" value="BTB2_POZ_BTBD8"/>
    <property type="match status" value="1"/>
</dbReference>
<feature type="compositionally biased region" description="Polar residues" evidence="1">
    <location>
        <begin position="891"/>
        <end position="919"/>
    </location>
</feature>
<feature type="compositionally biased region" description="Low complexity" evidence="1">
    <location>
        <begin position="794"/>
        <end position="805"/>
    </location>
</feature>
<feature type="compositionally biased region" description="Polar residues" evidence="1">
    <location>
        <begin position="972"/>
        <end position="989"/>
    </location>
</feature>
<feature type="compositionally biased region" description="Low complexity" evidence="1">
    <location>
        <begin position="920"/>
        <end position="942"/>
    </location>
</feature>
<dbReference type="Pfam" id="PF26017">
    <property type="entry name" value="BACK_BTBD8"/>
    <property type="match status" value="1"/>
</dbReference>
<evidence type="ECO:0000259" key="2">
    <source>
        <dbReference type="PROSITE" id="PS50097"/>
    </source>
</evidence>
<feature type="region of interest" description="Disordered" evidence="1">
    <location>
        <begin position="81"/>
        <end position="109"/>
    </location>
</feature>
<reference evidence="3" key="1">
    <citation type="submission" date="2022-03" db="EMBL/GenBank/DDBJ databases">
        <authorList>
            <person name="Sayadi A."/>
        </authorList>
    </citation>
    <scope>NUCLEOTIDE SEQUENCE</scope>
</reference>
<feature type="region of interest" description="Disordered" evidence="1">
    <location>
        <begin position="1012"/>
        <end position="1086"/>
    </location>
</feature>
<dbReference type="InterPro" id="IPR000210">
    <property type="entry name" value="BTB/POZ_dom"/>
</dbReference>
<proteinExistence type="predicted"/>
<feature type="compositionally biased region" description="Polar residues" evidence="1">
    <location>
        <begin position="1062"/>
        <end position="1074"/>
    </location>
</feature>
<keyword evidence="4" id="KW-1185">Reference proteome</keyword>
<dbReference type="PANTHER" id="PTHR22427">
    <property type="entry name" value="GH15728P"/>
    <property type="match status" value="1"/>
</dbReference>
<organism evidence="3 4">
    <name type="scientific">Acanthoscelides obtectus</name>
    <name type="common">Bean weevil</name>
    <name type="synonym">Bruchus obtectus</name>
    <dbReference type="NCBI Taxonomy" id="200917"/>
    <lineage>
        <taxon>Eukaryota</taxon>
        <taxon>Metazoa</taxon>
        <taxon>Ecdysozoa</taxon>
        <taxon>Arthropoda</taxon>
        <taxon>Hexapoda</taxon>
        <taxon>Insecta</taxon>
        <taxon>Pterygota</taxon>
        <taxon>Neoptera</taxon>
        <taxon>Endopterygota</taxon>
        <taxon>Coleoptera</taxon>
        <taxon>Polyphaga</taxon>
        <taxon>Cucujiformia</taxon>
        <taxon>Chrysomeloidea</taxon>
        <taxon>Chrysomelidae</taxon>
        <taxon>Bruchinae</taxon>
        <taxon>Bruchini</taxon>
        <taxon>Acanthoscelides</taxon>
    </lineage>
</organism>
<feature type="compositionally biased region" description="Low complexity" evidence="1">
    <location>
        <begin position="86"/>
        <end position="100"/>
    </location>
</feature>
<feature type="compositionally biased region" description="Basic and acidic residues" evidence="1">
    <location>
        <begin position="269"/>
        <end position="294"/>
    </location>
</feature>
<feature type="compositionally biased region" description="Low complexity" evidence="1">
    <location>
        <begin position="837"/>
        <end position="846"/>
    </location>
</feature>
<feature type="region of interest" description="Disordered" evidence="1">
    <location>
        <begin position="241"/>
        <end position="338"/>
    </location>
</feature>
<feature type="compositionally biased region" description="Low complexity" evidence="1">
    <location>
        <begin position="194"/>
        <end position="206"/>
    </location>
</feature>
<feature type="region of interest" description="Disordered" evidence="1">
    <location>
        <begin position="837"/>
        <end position="995"/>
    </location>
</feature>
<dbReference type="CDD" id="cd18490">
    <property type="entry name" value="BACK_BTBD8"/>
    <property type="match status" value="1"/>
</dbReference>
<accession>A0A9P0PB95</accession>
<feature type="compositionally biased region" description="Polar residues" evidence="1">
    <location>
        <begin position="400"/>
        <end position="422"/>
    </location>
</feature>
<feature type="compositionally biased region" description="Low complexity" evidence="1">
    <location>
        <begin position="864"/>
        <end position="874"/>
    </location>
</feature>
<feature type="domain" description="BTB" evidence="2">
    <location>
        <begin position="443"/>
        <end position="510"/>
    </location>
</feature>